<sequence>MNFLRFVDISSCGSFLVTTVYKKCHTPNPPPTMITSVSYCMAHS</sequence>
<organism evidence="1 2">
    <name type="scientific">Rhodococcus wratislaviensis</name>
    <name type="common">Tsukamurella wratislaviensis</name>
    <dbReference type="NCBI Taxonomy" id="44752"/>
    <lineage>
        <taxon>Bacteria</taxon>
        <taxon>Bacillati</taxon>
        <taxon>Actinomycetota</taxon>
        <taxon>Actinomycetes</taxon>
        <taxon>Mycobacteriales</taxon>
        <taxon>Nocardiaceae</taxon>
        <taxon>Rhodococcus</taxon>
    </lineage>
</organism>
<dbReference type="AlphaFoldDB" id="A0A402BZI4"/>
<dbReference type="EMBL" id="BHYM01000004">
    <property type="protein sequence ID" value="GCE36752.1"/>
    <property type="molecule type" value="Genomic_DNA"/>
</dbReference>
<dbReference type="Proteomes" id="UP000287519">
    <property type="component" value="Unassembled WGS sequence"/>
</dbReference>
<protein>
    <submittedName>
        <fullName evidence="1">Uncharacterized protein</fullName>
    </submittedName>
</protein>
<accession>A0A402BZI4</accession>
<evidence type="ECO:0000313" key="1">
    <source>
        <dbReference type="EMBL" id="GCE36752.1"/>
    </source>
</evidence>
<reference evidence="1 2" key="1">
    <citation type="submission" date="2018-11" db="EMBL/GenBank/DDBJ databases">
        <title>Microbial catabolism of amino acid.</title>
        <authorList>
            <person name="Hibi M."/>
            <person name="Ogawa J."/>
        </authorList>
    </citation>
    <scope>NUCLEOTIDE SEQUENCE [LARGE SCALE GENOMIC DNA]</scope>
    <source>
        <strain evidence="1 2">C31-06</strain>
    </source>
</reference>
<keyword evidence="2" id="KW-1185">Reference proteome</keyword>
<gene>
    <name evidence="1" type="ORF">Rhow_004699</name>
</gene>
<evidence type="ECO:0000313" key="2">
    <source>
        <dbReference type="Proteomes" id="UP000287519"/>
    </source>
</evidence>
<proteinExistence type="predicted"/>
<name>A0A402BZI4_RHOWR</name>
<comment type="caution">
    <text evidence="1">The sequence shown here is derived from an EMBL/GenBank/DDBJ whole genome shotgun (WGS) entry which is preliminary data.</text>
</comment>